<dbReference type="AlphaFoldDB" id="A0A7C8I942"/>
<keyword evidence="2" id="KW-1185">Reference proteome</keyword>
<reference evidence="1 2" key="1">
    <citation type="submission" date="2020-01" db="EMBL/GenBank/DDBJ databases">
        <authorList>
            <consortium name="DOE Joint Genome Institute"/>
            <person name="Haridas S."/>
            <person name="Albert R."/>
            <person name="Binder M."/>
            <person name="Bloem J."/>
            <person name="Labutti K."/>
            <person name="Salamov A."/>
            <person name="Andreopoulos B."/>
            <person name="Baker S.E."/>
            <person name="Barry K."/>
            <person name="Bills G."/>
            <person name="Bluhm B.H."/>
            <person name="Cannon C."/>
            <person name="Castanera R."/>
            <person name="Culley D.E."/>
            <person name="Daum C."/>
            <person name="Ezra D."/>
            <person name="Gonzalez J.B."/>
            <person name="Henrissat B."/>
            <person name="Kuo A."/>
            <person name="Liang C."/>
            <person name="Lipzen A."/>
            <person name="Lutzoni F."/>
            <person name="Magnuson J."/>
            <person name="Mondo S."/>
            <person name="Nolan M."/>
            <person name="Ohm R."/>
            <person name="Pangilinan J."/>
            <person name="Park H.-J.H."/>
            <person name="Ramirez L."/>
            <person name="Alfaro M."/>
            <person name="Sun H."/>
            <person name="Tritt A."/>
            <person name="Yoshinaga Y."/>
            <person name="Zwiers L.-H.L."/>
            <person name="Turgeon B.G."/>
            <person name="Goodwin S.B."/>
            <person name="Spatafora J.W."/>
            <person name="Crous P.W."/>
            <person name="Grigoriev I.V."/>
        </authorList>
    </citation>
    <scope>NUCLEOTIDE SEQUENCE [LARGE SCALE GENOMIC DNA]</scope>
    <source>
        <strain evidence="1 2">CBS 611.86</strain>
    </source>
</reference>
<dbReference type="Gene3D" id="3.80.10.10">
    <property type="entry name" value="Ribonuclease Inhibitor"/>
    <property type="match status" value="1"/>
</dbReference>
<gene>
    <name evidence="1" type="ORF">BDV95DRAFT_598131</name>
</gene>
<accession>A0A7C8I942</accession>
<protein>
    <recommendedName>
        <fullName evidence="3">F-box domain-containing protein</fullName>
    </recommendedName>
</protein>
<proteinExistence type="predicted"/>
<dbReference type="Proteomes" id="UP000481861">
    <property type="component" value="Unassembled WGS sequence"/>
</dbReference>
<evidence type="ECO:0008006" key="3">
    <source>
        <dbReference type="Google" id="ProtNLM"/>
    </source>
</evidence>
<organism evidence="1 2">
    <name type="scientific">Massariosphaeria phaeospora</name>
    <dbReference type="NCBI Taxonomy" id="100035"/>
    <lineage>
        <taxon>Eukaryota</taxon>
        <taxon>Fungi</taxon>
        <taxon>Dikarya</taxon>
        <taxon>Ascomycota</taxon>
        <taxon>Pezizomycotina</taxon>
        <taxon>Dothideomycetes</taxon>
        <taxon>Pleosporomycetidae</taxon>
        <taxon>Pleosporales</taxon>
        <taxon>Pleosporales incertae sedis</taxon>
        <taxon>Massariosphaeria</taxon>
    </lineage>
</organism>
<dbReference type="InterPro" id="IPR032675">
    <property type="entry name" value="LRR_dom_sf"/>
</dbReference>
<dbReference type="SUPFAM" id="SSF52047">
    <property type="entry name" value="RNI-like"/>
    <property type="match status" value="1"/>
</dbReference>
<name>A0A7C8I942_9PLEO</name>
<comment type="caution">
    <text evidence="1">The sequence shown here is derived from an EMBL/GenBank/DDBJ whole genome shotgun (WGS) entry which is preliminary data.</text>
</comment>
<sequence>MASIHDCPTELLLNISLHCDQPSLLSLALIAKKFHGPAEEALYTSPVVPNHSSKRSRIVGLVRMLLRRPELVKKVRSLDIFIRDSTEADGGVFTSTDIANAVTTINISGMSKYPEKLLSGWRCEQNWAGLLLYMVPNLEALNLDWSPSYHNVFNMLWSMNGILRLSDFPPNFEGLKNLRMYGCDIQWDWIALPSLQHLELGPRSRPRRGLFPGCFPESNVTSFSYKCSTEVLSPRKGLVSSAIPAIIAPTTSGTDTSLEEFPAILNYFKHLRTIRIQLKNTEMEETPSGSLGYWSHRQPRTYFKQLGSFDTLIKYLEEDRFFESLEHLHITVAEDSDVTFLDGISPIQTLHMFPRLKTLNVPENALFRHDPTDPYRSVQKLKKFNLSDILPSSVEELTISCPDFSVSSVLKELLQHTGALPRLSRVTLHPRNNRGADALSLWFAPRIPWFMFSRCGITISIRWGGHHYEMGRAEEQLDGEVDAMTQWLERM</sequence>
<dbReference type="OrthoDB" id="3684683at2759"/>
<evidence type="ECO:0000313" key="1">
    <source>
        <dbReference type="EMBL" id="KAF2867467.1"/>
    </source>
</evidence>
<dbReference type="EMBL" id="JAADJZ010000023">
    <property type="protein sequence ID" value="KAF2867467.1"/>
    <property type="molecule type" value="Genomic_DNA"/>
</dbReference>
<evidence type="ECO:0000313" key="2">
    <source>
        <dbReference type="Proteomes" id="UP000481861"/>
    </source>
</evidence>